<dbReference type="Proteomes" id="UP000095210">
    <property type="component" value="Chromosome"/>
</dbReference>
<evidence type="ECO:0000313" key="3">
    <source>
        <dbReference type="Proteomes" id="UP000095210"/>
    </source>
</evidence>
<sequence length="66" mass="7262">MSERYRWRKSSRSGTQSACIEVGHGAGSIGIRDTKDRTGGTLVVDPETFAMFLTKSAGDEFHAQNR</sequence>
<accession>A0AAC9HTW5</accession>
<gene>
    <name evidence="2" type="ORF">TL08_24220</name>
</gene>
<dbReference type="Pfam" id="PF04149">
    <property type="entry name" value="DUF397"/>
    <property type="match status" value="1"/>
</dbReference>
<proteinExistence type="predicted"/>
<dbReference type="RefSeq" id="WP_069852306.1">
    <property type="nucleotide sequence ID" value="NZ_CP014859.1"/>
</dbReference>
<evidence type="ECO:0000313" key="2">
    <source>
        <dbReference type="EMBL" id="AOS65622.1"/>
    </source>
</evidence>
<dbReference type="InterPro" id="IPR007278">
    <property type="entry name" value="DUF397"/>
</dbReference>
<name>A0AAC9HTW5_9PSEU</name>
<dbReference type="KEGG" id="ahm:TL08_24220"/>
<reference evidence="3" key="1">
    <citation type="submission" date="2016-03" db="EMBL/GenBank/DDBJ databases">
        <title>Complete genome sequence of the type strain Actinoalloteichus hymeniacidonis DSM 45092.</title>
        <authorList>
            <person name="Schaffert L."/>
            <person name="Albersmeier A."/>
            <person name="Winkler A."/>
            <person name="Kalinowski J."/>
            <person name="Zotchev S."/>
            <person name="Ruckert C."/>
        </authorList>
    </citation>
    <scope>NUCLEOTIDE SEQUENCE [LARGE SCALE GENOMIC DNA]</scope>
    <source>
        <strain evidence="3">HPA177(T) (DSM 45092(T))</strain>
    </source>
</reference>
<dbReference type="EMBL" id="CP014859">
    <property type="protein sequence ID" value="AOS65622.1"/>
    <property type="molecule type" value="Genomic_DNA"/>
</dbReference>
<keyword evidence="3" id="KW-1185">Reference proteome</keyword>
<dbReference type="AlphaFoldDB" id="A0AAC9HTW5"/>
<protein>
    <submittedName>
        <fullName evidence="2">DUF397 family protein</fullName>
    </submittedName>
</protein>
<organism evidence="2 3">
    <name type="scientific">Actinoalloteichus hymeniacidonis</name>
    <dbReference type="NCBI Taxonomy" id="340345"/>
    <lineage>
        <taxon>Bacteria</taxon>
        <taxon>Bacillati</taxon>
        <taxon>Actinomycetota</taxon>
        <taxon>Actinomycetes</taxon>
        <taxon>Pseudonocardiales</taxon>
        <taxon>Pseudonocardiaceae</taxon>
        <taxon>Actinoalloteichus</taxon>
    </lineage>
</organism>
<feature type="domain" description="DUF397" evidence="1">
    <location>
        <begin position="6"/>
        <end position="54"/>
    </location>
</feature>
<evidence type="ECO:0000259" key="1">
    <source>
        <dbReference type="Pfam" id="PF04149"/>
    </source>
</evidence>